<sequence>IGCAAVYTEEYHKARQDYMDWSLKWADNENHRFTTSKKSITDDDIVIGQQDMVKLVWSITNRDPYFQKIKLKEKMQIIIRLHNPVNEDTIYNNAGNKKQLSFTFEELKLVLSHCLRDLVDRISIIDSSPVVFAPDKHRKFDVSNDKWMAMFNENIKPLLLDDSIKYLIVCGASASERLEKTKAIVCGIYEDKSKVRDVHKCIYKGGKYPRVFYVIFTTHPSADAINGAIPNRVRYELYQALNYYYYYINKKEAERNTQ</sequence>
<comment type="caution">
    <text evidence="2">The sequence shown here is derived from an EMBL/GenBank/DDBJ whole genome shotgun (WGS) entry which is preliminary data.</text>
</comment>
<organism evidence="2 3">
    <name type="scientific">Didymodactylos carnosus</name>
    <dbReference type="NCBI Taxonomy" id="1234261"/>
    <lineage>
        <taxon>Eukaryota</taxon>
        <taxon>Metazoa</taxon>
        <taxon>Spiralia</taxon>
        <taxon>Gnathifera</taxon>
        <taxon>Rotifera</taxon>
        <taxon>Eurotatoria</taxon>
        <taxon>Bdelloidea</taxon>
        <taxon>Philodinida</taxon>
        <taxon>Philodinidae</taxon>
        <taxon>Didymodactylos</taxon>
    </lineage>
</organism>
<dbReference type="EMBL" id="CAJOBA010060576">
    <property type="protein sequence ID" value="CAF4324876.1"/>
    <property type="molecule type" value="Genomic_DNA"/>
</dbReference>
<evidence type="ECO:0000313" key="1">
    <source>
        <dbReference type="EMBL" id="CAF1537090.1"/>
    </source>
</evidence>
<dbReference type="AlphaFoldDB" id="A0A8S2UBK5"/>
<dbReference type="Proteomes" id="UP000682733">
    <property type="component" value="Unassembled WGS sequence"/>
</dbReference>
<protein>
    <submittedName>
        <fullName evidence="2">Uncharacterized protein</fullName>
    </submittedName>
</protein>
<accession>A0A8S2UBK5</accession>
<feature type="non-terminal residue" evidence="2">
    <location>
        <position position="1"/>
    </location>
</feature>
<gene>
    <name evidence="1" type="ORF">OVA965_LOCUS38568</name>
    <name evidence="2" type="ORF">TMI583_LOCUS39767</name>
</gene>
<reference evidence="2" key="1">
    <citation type="submission" date="2021-02" db="EMBL/GenBank/DDBJ databases">
        <authorList>
            <person name="Nowell W R."/>
        </authorList>
    </citation>
    <scope>NUCLEOTIDE SEQUENCE</scope>
</reference>
<dbReference type="Proteomes" id="UP000677228">
    <property type="component" value="Unassembled WGS sequence"/>
</dbReference>
<evidence type="ECO:0000313" key="3">
    <source>
        <dbReference type="Proteomes" id="UP000682733"/>
    </source>
</evidence>
<evidence type="ECO:0000313" key="2">
    <source>
        <dbReference type="EMBL" id="CAF4324876.1"/>
    </source>
</evidence>
<name>A0A8S2UBK5_9BILA</name>
<dbReference type="EMBL" id="CAJNOK010038280">
    <property type="protein sequence ID" value="CAF1537090.1"/>
    <property type="molecule type" value="Genomic_DNA"/>
</dbReference>
<proteinExistence type="predicted"/>